<keyword evidence="5 9" id="KW-0863">Zinc-finger</keyword>
<evidence type="ECO:0000256" key="7">
    <source>
        <dbReference type="ARBA" id="ARBA00023015"/>
    </source>
</evidence>
<dbReference type="PROSITE" id="PS00518">
    <property type="entry name" value="ZF_RING_1"/>
    <property type="match status" value="1"/>
</dbReference>
<evidence type="ECO:0000259" key="10">
    <source>
        <dbReference type="PROSITE" id="PS50089"/>
    </source>
</evidence>
<evidence type="ECO:0000256" key="4">
    <source>
        <dbReference type="ARBA" id="ARBA00022723"/>
    </source>
</evidence>
<dbReference type="GO" id="GO:0061630">
    <property type="term" value="F:ubiquitin protein ligase activity"/>
    <property type="evidence" value="ECO:0007669"/>
    <property type="project" value="UniProtKB-EC"/>
</dbReference>
<sequence>MEASYVMTCLHRFCYPCILWWAETKPECPLCKRRIVSILHLPLLTCMPLELGLIFWN</sequence>
<dbReference type="InterPro" id="IPR017907">
    <property type="entry name" value="Znf_RING_CS"/>
</dbReference>
<evidence type="ECO:0000256" key="3">
    <source>
        <dbReference type="ARBA" id="ARBA00022679"/>
    </source>
</evidence>
<evidence type="ECO:0000256" key="5">
    <source>
        <dbReference type="ARBA" id="ARBA00022771"/>
    </source>
</evidence>
<evidence type="ECO:0000313" key="12">
    <source>
        <dbReference type="Proteomes" id="UP000694562"/>
    </source>
</evidence>
<dbReference type="OMA" id="MEASYVM"/>
<dbReference type="Pfam" id="PF13923">
    <property type="entry name" value="zf-C3HC4_2"/>
    <property type="match status" value="1"/>
</dbReference>
<dbReference type="EC" id="2.3.2.27" evidence="2"/>
<proteinExistence type="predicted"/>
<dbReference type="Ensembl" id="ENSFTIT00000021667.1">
    <property type="protein sequence ID" value="ENSFTIP00000020799.1"/>
    <property type="gene ID" value="ENSFTIG00000013544.1"/>
</dbReference>
<dbReference type="GO" id="GO:0008270">
    <property type="term" value="F:zinc ion binding"/>
    <property type="evidence" value="ECO:0007669"/>
    <property type="project" value="UniProtKB-KW"/>
</dbReference>
<keyword evidence="6" id="KW-0862">Zinc</keyword>
<dbReference type="PROSITE" id="PS50089">
    <property type="entry name" value="ZF_RING_2"/>
    <property type="match status" value="1"/>
</dbReference>
<dbReference type="AlphaFoldDB" id="A0A8C4V8R9"/>
<dbReference type="GO" id="GO:0000209">
    <property type="term" value="P:protein polyubiquitination"/>
    <property type="evidence" value="ECO:0007669"/>
    <property type="project" value="TreeGrafter"/>
</dbReference>
<evidence type="ECO:0000313" key="11">
    <source>
        <dbReference type="Ensembl" id="ENSFTIP00000020799.1"/>
    </source>
</evidence>
<evidence type="ECO:0000256" key="6">
    <source>
        <dbReference type="ARBA" id="ARBA00022833"/>
    </source>
</evidence>
<dbReference type="PANTHER" id="PTHR46077">
    <property type="entry name" value="E3 UBIQUITIN-PROTEIN LIGASE TOPORS"/>
    <property type="match status" value="1"/>
</dbReference>
<reference evidence="11" key="1">
    <citation type="submission" date="2025-08" db="UniProtKB">
        <authorList>
            <consortium name="Ensembl"/>
        </authorList>
    </citation>
    <scope>IDENTIFICATION</scope>
</reference>
<dbReference type="PANTHER" id="PTHR46077:SF1">
    <property type="entry name" value="TOP1 BINDING ARGININE_SERINE RICH PROTEIN, E3 UBIQUITIN LIGASE"/>
    <property type="match status" value="1"/>
</dbReference>
<keyword evidence="4" id="KW-0479">Metal-binding</keyword>
<dbReference type="Proteomes" id="UP000694562">
    <property type="component" value="Unplaced"/>
</dbReference>
<organism evidence="11 12">
    <name type="scientific">Falco tinnunculus</name>
    <name type="common">Common kestrel</name>
    <dbReference type="NCBI Taxonomy" id="100819"/>
    <lineage>
        <taxon>Eukaryota</taxon>
        <taxon>Metazoa</taxon>
        <taxon>Chordata</taxon>
        <taxon>Craniata</taxon>
        <taxon>Vertebrata</taxon>
        <taxon>Euteleostomi</taxon>
        <taxon>Archelosauria</taxon>
        <taxon>Archosauria</taxon>
        <taxon>Dinosauria</taxon>
        <taxon>Saurischia</taxon>
        <taxon>Theropoda</taxon>
        <taxon>Coelurosauria</taxon>
        <taxon>Aves</taxon>
        <taxon>Neognathae</taxon>
        <taxon>Neoaves</taxon>
        <taxon>Telluraves</taxon>
        <taxon>Australaves</taxon>
        <taxon>Falconiformes</taxon>
        <taxon>Falconidae</taxon>
        <taxon>Falco</taxon>
    </lineage>
</organism>
<keyword evidence="8" id="KW-0804">Transcription</keyword>
<keyword evidence="3" id="KW-0808">Transferase</keyword>
<keyword evidence="7" id="KW-0805">Transcription regulation</keyword>
<dbReference type="GO" id="GO:0006513">
    <property type="term" value="P:protein monoubiquitination"/>
    <property type="evidence" value="ECO:0007669"/>
    <property type="project" value="TreeGrafter"/>
</dbReference>
<evidence type="ECO:0000256" key="8">
    <source>
        <dbReference type="ARBA" id="ARBA00023163"/>
    </source>
</evidence>
<feature type="domain" description="RING-type" evidence="10">
    <location>
        <begin position="6"/>
        <end position="32"/>
    </location>
</feature>
<evidence type="ECO:0000256" key="2">
    <source>
        <dbReference type="ARBA" id="ARBA00012483"/>
    </source>
</evidence>
<dbReference type="OrthoDB" id="21204at2759"/>
<keyword evidence="12" id="KW-1185">Reference proteome</keyword>
<protein>
    <recommendedName>
        <fullName evidence="2">RING-type E3 ubiquitin transferase</fullName>
        <ecNumber evidence="2">2.3.2.27</ecNumber>
    </recommendedName>
</protein>
<dbReference type="SUPFAM" id="SSF57850">
    <property type="entry name" value="RING/U-box"/>
    <property type="match status" value="1"/>
</dbReference>
<accession>A0A8C4V8R9</accession>
<reference evidence="11" key="2">
    <citation type="submission" date="2025-09" db="UniProtKB">
        <authorList>
            <consortium name="Ensembl"/>
        </authorList>
    </citation>
    <scope>IDENTIFICATION</scope>
</reference>
<evidence type="ECO:0000256" key="1">
    <source>
        <dbReference type="ARBA" id="ARBA00000900"/>
    </source>
</evidence>
<name>A0A8C4V8R9_FALTI</name>
<dbReference type="Gene3D" id="3.30.40.10">
    <property type="entry name" value="Zinc/RING finger domain, C3HC4 (zinc finger)"/>
    <property type="match status" value="1"/>
</dbReference>
<dbReference type="InterPro" id="IPR001841">
    <property type="entry name" value="Znf_RING"/>
</dbReference>
<evidence type="ECO:0000256" key="9">
    <source>
        <dbReference type="PROSITE-ProRule" id="PRU00175"/>
    </source>
</evidence>
<dbReference type="InterPro" id="IPR013083">
    <property type="entry name" value="Znf_RING/FYVE/PHD"/>
</dbReference>
<comment type="catalytic activity">
    <reaction evidence="1">
        <text>S-ubiquitinyl-[E2 ubiquitin-conjugating enzyme]-L-cysteine + [acceptor protein]-L-lysine = [E2 ubiquitin-conjugating enzyme]-L-cysteine + N(6)-ubiquitinyl-[acceptor protein]-L-lysine.</text>
        <dbReference type="EC" id="2.3.2.27"/>
    </reaction>
</comment>